<dbReference type="AlphaFoldDB" id="E9PYZ1"/>
<dbReference type="HOGENOM" id="CLU_3142660_0_0_1"/>
<reference evidence="1 3" key="1">
    <citation type="journal article" date="2009" name="PLoS Biol.">
        <title>Lineage-specific biology revealed by a finished genome assembly of the mouse.</title>
        <authorList>
            <consortium name="Mouse Genome Sequencing Consortium"/>
            <person name="Church D.M."/>
            <person name="Goodstadt L."/>
            <person name="Hillier L.W."/>
            <person name="Zody M.C."/>
            <person name="Goldstein S."/>
            <person name="She X."/>
            <person name="Bult C.J."/>
            <person name="Agarwala R."/>
            <person name="Cherry J.L."/>
            <person name="DiCuccio M."/>
            <person name="Hlavina W."/>
            <person name="Kapustin Y."/>
            <person name="Meric P."/>
            <person name="Maglott D."/>
            <person name="Birtle Z."/>
            <person name="Marques A.C."/>
            <person name="Graves T."/>
            <person name="Zhou S."/>
            <person name="Teague B."/>
            <person name="Potamousis K."/>
            <person name="Churas C."/>
            <person name="Place M."/>
            <person name="Herschleb J."/>
            <person name="Runnheim R."/>
            <person name="Forrest D."/>
            <person name="Amos-Landgraf J."/>
            <person name="Schwartz D.C."/>
            <person name="Cheng Z."/>
            <person name="Lindblad-Toh K."/>
            <person name="Eichler E.E."/>
            <person name="Ponting C.P."/>
        </authorList>
    </citation>
    <scope>NUCLEOTIDE SEQUENCE [LARGE SCALE GENOMIC DNA]</scope>
    <source>
        <strain evidence="1 3">C57BL/6J</strain>
    </source>
</reference>
<dbReference type="Ensembl" id="ENSMUST00000163913.8">
    <property type="protein sequence ID" value="ENSMUSP00000126428.2"/>
    <property type="gene ID" value="ENSMUSG00000015957.13"/>
</dbReference>
<name>E9PYZ1_MOUSE</name>
<proteinExistence type="predicted"/>
<gene>
    <name evidence="1 2" type="primary">Wnt11</name>
</gene>
<dbReference type="ExpressionAtlas" id="E9PYZ1">
    <property type="expression patterns" value="baseline and differential"/>
</dbReference>
<dbReference type="AGR" id="MGI:101948"/>
<accession>E9PYZ1</accession>
<evidence type="ECO:0000313" key="1">
    <source>
        <dbReference type="Ensembl" id="ENSMUSP00000126428.2"/>
    </source>
</evidence>
<dbReference type="Antibodypedia" id="31189">
    <property type="antibodies" value="137 antibodies from 31 providers"/>
</dbReference>
<reference evidence="1" key="4">
    <citation type="submission" date="2025-09" db="UniProtKB">
        <authorList>
            <consortium name="Ensembl"/>
        </authorList>
    </citation>
    <scope>IDENTIFICATION</scope>
    <source>
        <strain evidence="1">C57BL/6J</strain>
    </source>
</reference>
<reference evidence="1 3" key="2">
    <citation type="journal article" date="2011" name="PLoS Biol.">
        <title>Modernizing reference genome assemblies.</title>
        <authorList>
            <person name="Church D.M."/>
            <person name="Schneider V.A."/>
            <person name="Graves T."/>
            <person name="Auger K."/>
            <person name="Cunningham F."/>
            <person name="Bouk N."/>
            <person name="Chen H.C."/>
            <person name="Agarwala R."/>
            <person name="McLaren W.M."/>
            <person name="Ritchie G.R."/>
            <person name="Albracht D."/>
            <person name="Kremitzki M."/>
            <person name="Rock S."/>
            <person name="Kotkiewicz H."/>
            <person name="Kremitzki C."/>
            <person name="Wollam A."/>
            <person name="Trani L."/>
            <person name="Fulton L."/>
            <person name="Fulton R."/>
            <person name="Matthews L."/>
            <person name="Whitehead S."/>
            <person name="Chow W."/>
            <person name="Torrance J."/>
            <person name="Dunn M."/>
            <person name="Harden G."/>
            <person name="Threadgold G."/>
            <person name="Wood J."/>
            <person name="Collins J."/>
            <person name="Heath P."/>
            <person name="Griffiths G."/>
            <person name="Pelan S."/>
            <person name="Grafham D."/>
            <person name="Eichler E.E."/>
            <person name="Weinstock G."/>
            <person name="Mardis E.R."/>
            <person name="Wilson R.K."/>
            <person name="Howe K."/>
            <person name="Flicek P."/>
            <person name="Hubbard T."/>
        </authorList>
    </citation>
    <scope>NUCLEOTIDE SEQUENCE [LARGE SCALE GENOMIC DNA]</scope>
    <source>
        <strain evidence="1 3">C57BL/6J</strain>
    </source>
</reference>
<sequence length="49" mass="5081">MRARPQVCEALLFALALHTGVCYGIKWLCSSAAATWSSCAPSCTPPGGP</sequence>
<dbReference type="VEuPathDB" id="HostDB:ENSMUSG00000015957"/>
<dbReference type="GeneTree" id="ENSGT00940000158413"/>
<keyword evidence="3" id="KW-1185">Reference proteome</keyword>
<dbReference type="Proteomes" id="UP000000589">
    <property type="component" value="Chromosome 7"/>
</dbReference>
<dbReference type="MGI" id="MGI:101948">
    <property type="gene designation" value="Wnt11"/>
</dbReference>
<organism evidence="1 3">
    <name type="scientific">Mus musculus</name>
    <name type="common">Mouse</name>
    <dbReference type="NCBI Taxonomy" id="10090"/>
    <lineage>
        <taxon>Eukaryota</taxon>
        <taxon>Metazoa</taxon>
        <taxon>Chordata</taxon>
        <taxon>Craniata</taxon>
        <taxon>Vertebrata</taxon>
        <taxon>Euteleostomi</taxon>
        <taxon>Mammalia</taxon>
        <taxon>Eutheria</taxon>
        <taxon>Euarchontoglires</taxon>
        <taxon>Glires</taxon>
        <taxon>Rodentia</taxon>
        <taxon>Myomorpha</taxon>
        <taxon>Muroidea</taxon>
        <taxon>Muridae</taxon>
        <taxon>Murinae</taxon>
        <taxon>Mus</taxon>
        <taxon>Mus</taxon>
    </lineage>
</organism>
<dbReference type="Bgee" id="ENSMUSG00000015957">
    <property type="expression patterns" value="Expressed in mesenchyme from somatopleure and 223 other cell types or tissues"/>
</dbReference>
<evidence type="ECO:0000313" key="3">
    <source>
        <dbReference type="Proteomes" id="UP000000589"/>
    </source>
</evidence>
<reference evidence="1" key="3">
    <citation type="submission" date="2025-08" db="UniProtKB">
        <authorList>
            <consortium name="Ensembl"/>
        </authorList>
    </citation>
    <scope>IDENTIFICATION</scope>
    <source>
        <strain evidence="1">C57BL/6J</strain>
    </source>
</reference>
<evidence type="ECO:0000313" key="2">
    <source>
        <dbReference type="MGI" id="MGI:101948"/>
    </source>
</evidence>
<protein>
    <submittedName>
        <fullName evidence="1">Wingless-type MMTV integration site family, member 11</fullName>
    </submittedName>
</protein>